<feature type="region of interest" description="Disordered" evidence="1">
    <location>
        <begin position="396"/>
        <end position="444"/>
    </location>
</feature>
<dbReference type="Proteomes" id="UP000035058">
    <property type="component" value="Unassembled WGS sequence"/>
</dbReference>
<organism evidence="2 3">
    <name type="scientific">Gordonia namibiensis NBRC 108229</name>
    <dbReference type="NCBI Taxonomy" id="1208314"/>
    <lineage>
        <taxon>Bacteria</taxon>
        <taxon>Bacillati</taxon>
        <taxon>Actinomycetota</taxon>
        <taxon>Actinomycetes</taxon>
        <taxon>Mycobacteriales</taxon>
        <taxon>Gordoniaceae</taxon>
        <taxon>Gordonia</taxon>
    </lineage>
</organism>
<dbReference type="PROSITE" id="PS00018">
    <property type="entry name" value="EF_HAND_1"/>
    <property type="match status" value="1"/>
</dbReference>
<proteinExistence type="predicted"/>
<evidence type="ECO:0008006" key="4">
    <source>
        <dbReference type="Google" id="ProtNLM"/>
    </source>
</evidence>
<evidence type="ECO:0000256" key="1">
    <source>
        <dbReference type="SAM" id="MobiDB-lite"/>
    </source>
</evidence>
<dbReference type="RefSeq" id="WP_006866711.1">
    <property type="nucleotide sequence ID" value="NZ_BAHE01000016.1"/>
</dbReference>
<comment type="caution">
    <text evidence="2">The sequence shown here is derived from an EMBL/GenBank/DDBJ whole genome shotgun (WGS) entry which is preliminary data.</text>
</comment>
<reference evidence="2 3" key="1">
    <citation type="submission" date="2012-08" db="EMBL/GenBank/DDBJ databases">
        <title>Whole genome shotgun sequence of Gordonia namibiensis NBRC 108229.</title>
        <authorList>
            <person name="Isaki-Nakamura S."/>
            <person name="Hosoyama A."/>
            <person name="Tsuchikane K."/>
            <person name="Katsumata H."/>
            <person name="Baba S."/>
            <person name="Yamazaki S."/>
            <person name="Fujita N."/>
        </authorList>
    </citation>
    <scope>NUCLEOTIDE SEQUENCE [LARGE SCALE GENOMIC DNA]</scope>
    <source>
        <strain evidence="2 3">NBRC 108229</strain>
    </source>
</reference>
<feature type="region of interest" description="Disordered" evidence="1">
    <location>
        <begin position="479"/>
        <end position="550"/>
    </location>
</feature>
<feature type="compositionally biased region" description="Low complexity" evidence="1">
    <location>
        <begin position="536"/>
        <end position="550"/>
    </location>
</feature>
<name>K6X7Z5_9ACTN</name>
<accession>K6X7Z5</accession>
<feature type="compositionally biased region" description="Low complexity" evidence="1">
    <location>
        <begin position="315"/>
        <end position="343"/>
    </location>
</feature>
<gene>
    <name evidence="2" type="ORF">GONAM_16_00070</name>
</gene>
<feature type="compositionally biased region" description="Low complexity" evidence="1">
    <location>
        <begin position="481"/>
        <end position="518"/>
    </location>
</feature>
<evidence type="ECO:0000313" key="2">
    <source>
        <dbReference type="EMBL" id="GAC00508.1"/>
    </source>
</evidence>
<dbReference type="AlphaFoldDB" id="K6X7Z5"/>
<keyword evidence="3" id="KW-1185">Reference proteome</keyword>
<feature type="compositionally biased region" description="Low complexity" evidence="1">
    <location>
        <begin position="290"/>
        <end position="309"/>
    </location>
</feature>
<dbReference type="InterPro" id="IPR018247">
    <property type="entry name" value="EF_Hand_1_Ca_BS"/>
</dbReference>
<sequence length="550" mass="56501">MNLTKRSKILIAVVGVVAIVGVLAQATGVLAAWNDKVWGTSTFGLAPATDGYARSITAHARNQRLISGDTWEATTATRTFANPGTTLTPGATTYTSKSSGSGFFGVGMVAARGRSEAIFSRSGTNITASAKSWARDLRASPTPNWLDPFSSIVSVLDTKENVYTASVNCTSTNYGGTVTPTATPPTGGDIYIGVGSNNNYPMPAPNQSYTFTDYAVGYDVVGTFHSIITTTAKTALSTLILDLDIRNSLWPYNTVWTVSIQFVRAECGIGPSLPSASVQNLAAGMAARLAPSSESTTPSESAESSAAESSESEGSESSASKSSEFESASSASSSESEAADAPALKQGPTTPTDVDVGERFPVTATDGTDLGTATIQKVESTAPSDGAPATVAVKMSVTTSDTDDDGRLSSIDWDDFAPMVGGVQQAPGQAPNEGPELPDQLAPGQTYTGWVTFTAPGAAGKAIWKPEGTAGFTFVLPDPEVPVTSTTSTPAPVAVAPETSEPEVAPTEDAPAAEAPAAEAEDSDPVPTPEKKSRARSSSGESASDPSDEE</sequence>
<evidence type="ECO:0000313" key="3">
    <source>
        <dbReference type="Proteomes" id="UP000035058"/>
    </source>
</evidence>
<protein>
    <recommendedName>
        <fullName evidence="4">EF-hand domain-containing protein</fullName>
    </recommendedName>
</protein>
<dbReference type="EMBL" id="BAHE01000016">
    <property type="protein sequence ID" value="GAC00508.1"/>
    <property type="molecule type" value="Genomic_DNA"/>
</dbReference>
<feature type="region of interest" description="Disordered" evidence="1">
    <location>
        <begin position="289"/>
        <end position="368"/>
    </location>
</feature>